<evidence type="ECO:0000256" key="5">
    <source>
        <dbReference type="ARBA" id="ARBA00023136"/>
    </source>
</evidence>
<dbReference type="GO" id="GO:0016020">
    <property type="term" value="C:membrane"/>
    <property type="evidence" value="ECO:0007669"/>
    <property type="project" value="UniProtKB-SubCell"/>
</dbReference>
<evidence type="ECO:0000256" key="2">
    <source>
        <dbReference type="ARBA" id="ARBA00007590"/>
    </source>
</evidence>
<keyword evidence="3 6" id="KW-0812">Transmembrane</keyword>
<evidence type="ECO:0000313" key="8">
    <source>
        <dbReference type="Proteomes" id="UP001187531"/>
    </source>
</evidence>
<dbReference type="EMBL" id="JAVRJZ010000003">
    <property type="protein sequence ID" value="KAK2724941.1"/>
    <property type="molecule type" value="Genomic_DNA"/>
</dbReference>
<feature type="transmembrane region" description="Helical" evidence="6">
    <location>
        <begin position="89"/>
        <end position="109"/>
    </location>
</feature>
<comment type="similarity">
    <text evidence="2">Belongs to the TMEM14 family.</text>
</comment>
<keyword evidence="8" id="KW-1185">Reference proteome</keyword>
<dbReference type="InterPro" id="IPR044890">
    <property type="entry name" value="TMEM14_sf"/>
</dbReference>
<dbReference type="EMBL" id="JAVRJZ010000003">
    <property type="protein sequence ID" value="KAK2724940.1"/>
    <property type="molecule type" value="Genomic_DNA"/>
</dbReference>
<evidence type="ECO:0000313" key="7">
    <source>
        <dbReference type="EMBL" id="KAK2724940.1"/>
    </source>
</evidence>
<proteinExistence type="inferred from homology"/>
<dbReference type="Gene3D" id="1.10.10.1740">
    <property type="entry name" value="Transmembrane protein 14-like"/>
    <property type="match status" value="1"/>
</dbReference>
<accession>A0AA88IAJ9</accession>
<protein>
    <recommendedName>
        <fullName evidence="9">Transmembrane protein 14</fullName>
    </recommendedName>
</protein>
<organism evidence="7 8">
    <name type="scientific">Artemia franciscana</name>
    <name type="common">Brine shrimp</name>
    <name type="synonym">Artemia sanfranciscana</name>
    <dbReference type="NCBI Taxonomy" id="6661"/>
    <lineage>
        <taxon>Eukaryota</taxon>
        <taxon>Metazoa</taxon>
        <taxon>Ecdysozoa</taxon>
        <taxon>Arthropoda</taxon>
        <taxon>Crustacea</taxon>
        <taxon>Branchiopoda</taxon>
        <taxon>Anostraca</taxon>
        <taxon>Artemiidae</taxon>
        <taxon>Artemia</taxon>
    </lineage>
</organism>
<name>A0AA88IAJ9_ARTSF</name>
<dbReference type="Proteomes" id="UP001187531">
    <property type="component" value="Unassembled WGS sequence"/>
</dbReference>
<comment type="caution">
    <text evidence="7">The sequence shown here is derived from an EMBL/GenBank/DDBJ whole genome shotgun (WGS) entry which is preliminary data.</text>
</comment>
<evidence type="ECO:0008006" key="9">
    <source>
        <dbReference type="Google" id="ProtNLM"/>
    </source>
</evidence>
<evidence type="ECO:0000256" key="4">
    <source>
        <dbReference type="ARBA" id="ARBA00022989"/>
    </source>
</evidence>
<keyword evidence="4 6" id="KW-1133">Transmembrane helix</keyword>
<gene>
    <name evidence="7" type="ORF">QYM36_001406</name>
</gene>
<feature type="transmembrane region" description="Helical" evidence="6">
    <location>
        <begin position="35"/>
        <end position="52"/>
    </location>
</feature>
<reference evidence="7" key="1">
    <citation type="submission" date="2023-07" db="EMBL/GenBank/DDBJ databases">
        <title>Chromosome-level genome assembly of Artemia franciscana.</title>
        <authorList>
            <person name="Jo E."/>
        </authorList>
    </citation>
    <scope>NUCLEOTIDE SEQUENCE</scope>
    <source>
        <tissue evidence="7">Whole body</tissue>
    </source>
</reference>
<evidence type="ECO:0000256" key="3">
    <source>
        <dbReference type="ARBA" id="ARBA00022692"/>
    </source>
</evidence>
<dbReference type="InterPro" id="IPR005349">
    <property type="entry name" value="TMEM14"/>
</dbReference>
<sequence length="114" mass="11847">MADRTAKQEAKLDYMAFAVAGVAGGHGVMEYMKAANIASLGIGLGFGSLIALSGYRTTYNKDDAALGLVSSGLLAALRGKQFYDTQKTPYGVVAGAALLLAVRSGGYYLGFLKK</sequence>
<comment type="subcellular location">
    <subcellularLocation>
        <location evidence="1">Membrane</location>
    </subcellularLocation>
</comment>
<dbReference type="Pfam" id="PF03647">
    <property type="entry name" value="Tmemb_14"/>
    <property type="match status" value="1"/>
</dbReference>
<evidence type="ECO:0000256" key="1">
    <source>
        <dbReference type="ARBA" id="ARBA00004370"/>
    </source>
</evidence>
<evidence type="ECO:0000256" key="6">
    <source>
        <dbReference type="SAM" id="Phobius"/>
    </source>
</evidence>
<keyword evidence="5 6" id="KW-0472">Membrane</keyword>
<dbReference type="AlphaFoldDB" id="A0AA88IAJ9"/>